<gene>
    <name evidence="7" type="ORF">C8Q71DRAFT_31271</name>
</gene>
<reference evidence="7 8" key="1">
    <citation type="journal article" date="2021" name="Environ. Microbiol.">
        <title>Gene family expansions and transcriptome signatures uncover fungal adaptations to wood decay.</title>
        <authorList>
            <person name="Hage H."/>
            <person name="Miyauchi S."/>
            <person name="Viragh M."/>
            <person name="Drula E."/>
            <person name="Min B."/>
            <person name="Chaduli D."/>
            <person name="Navarro D."/>
            <person name="Favel A."/>
            <person name="Norest M."/>
            <person name="Lesage-Meessen L."/>
            <person name="Balint B."/>
            <person name="Merenyi Z."/>
            <person name="de Eugenio L."/>
            <person name="Morin E."/>
            <person name="Martinez A.T."/>
            <person name="Baldrian P."/>
            <person name="Stursova M."/>
            <person name="Martinez M.J."/>
            <person name="Novotny C."/>
            <person name="Magnuson J.K."/>
            <person name="Spatafora J.W."/>
            <person name="Maurice S."/>
            <person name="Pangilinan J."/>
            <person name="Andreopoulos W."/>
            <person name="LaButti K."/>
            <person name="Hundley H."/>
            <person name="Na H."/>
            <person name="Kuo A."/>
            <person name="Barry K."/>
            <person name="Lipzen A."/>
            <person name="Henrissat B."/>
            <person name="Riley R."/>
            <person name="Ahrendt S."/>
            <person name="Nagy L.G."/>
            <person name="Grigoriev I.V."/>
            <person name="Martin F."/>
            <person name="Rosso M.N."/>
        </authorList>
    </citation>
    <scope>NUCLEOTIDE SEQUENCE [LARGE SCALE GENOMIC DNA]</scope>
    <source>
        <strain evidence="7 8">CIRM-BRFM 1785</strain>
    </source>
</reference>
<evidence type="ECO:0000256" key="2">
    <source>
        <dbReference type="ARBA" id="ARBA00022771"/>
    </source>
</evidence>
<dbReference type="GeneID" id="71998465"/>
<evidence type="ECO:0000256" key="1">
    <source>
        <dbReference type="ARBA" id="ARBA00022723"/>
    </source>
</evidence>
<dbReference type="RefSeq" id="XP_047784938.1">
    <property type="nucleotide sequence ID" value="XM_047917733.1"/>
</dbReference>
<feature type="compositionally biased region" description="Acidic residues" evidence="5">
    <location>
        <begin position="307"/>
        <end position="317"/>
    </location>
</feature>
<dbReference type="InterPro" id="IPR013083">
    <property type="entry name" value="Znf_RING/FYVE/PHD"/>
</dbReference>
<organism evidence="7 8">
    <name type="scientific">Rhodofomes roseus</name>
    <dbReference type="NCBI Taxonomy" id="34475"/>
    <lineage>
        <taxon>Eukaryota</taxon>
        <taxon>Fungi</taxon>
        <taxon>Dikarya</taxon>
        <taxon>Basidiomycota</taxon>
        <taxon>Agaricomycotina</taxon>
        <taxon>Agaricomycetes</taxon>
        <taxon>Polyporales</taxon>
        <taxon>Rhodofomes</taxon>
    </lineage>
</organism>
<dbReference type="PROSITE" id="PS50089">
    <property type="entry name" value="ZF_RING_2"/>
    <property type="match status" value="1"/>
</dbReference>
<dbReference type="InterPro" id="IPR001841">
    <property type="entry name" value="Znf_RING"/>
</dbReference>
<evidence type="ECO:0000256" key="4">
    <source>
        <dbReference type="PROSITE-ProRule" id="PRU00175"/>
    </source>
</evidence>
<feature type="domain" description="RING-type" evidence="6">
    <location>
        <begin position="35"/>
        <end position="102"/>
    </location>
</feature>
<evidence type="ECO:0000259" key="6">
    <source>
        <dbReference type="PROSITE" id="PS50089"/>
    </source>
</evidence>
<proteinExistence type="predicted"/>
<protein>
    <recommendedName>
        <fullName evidence="6">RING-type domain-containing protein</fullName>
    </recommendedName>
</protein>
<feature type="compositionally biased region" description="Acidic residues" evidence="5">
    <location>
        <begin position="113"/>
        <end position="151"/>
    </location>
</feature>
<keyword evidence="1" id="KW-0479">Metal-binding</keyword>
<name>A0ABQ8KXU3_9APHY</name>
<dbReference type="Proteomes" id="UP000814176">
    <property type="component" value="Unassembled WGS sequence"/>
</dbReference>
<dbReference type="SUPFAM" id="SSF57850">
    <property type="entry name" value="RING/U-box"/>
    <property type="match status" value="1"/>
</dbReference>
<feature type="region of interest" description="Disordered" evidence="5">
    <location>
        <begin position="109"/>
        <end position="151"/>
    </location>
</feature>
<evidence type="ECO:0000313" key="8">
    <source>
        <dbReference type="Proteomes" id="UP000814176"/>
    </source>
</evidence>
<dbReference type="Gene3D" id="3.30.40.10">
    <property type="entry name" value="Zinc/RING finger domain, C3HC4 (zinc finger)"/>
    <property type="match status" value="1"/>
</dbReference>
<dbReference type="EMBL" id="JADCUA010000001">
    <property type="protein sequence ID" value="KAH9844128.1"/>
    <property type="molecule type" value="Genomic_DNA"/>
</dbReference>
<accession>A0ABQ8KXU3</accession>
<sequence length="336" mass="36336">MADSTEFMTLGERVEHAVATLPTLGKEEIPLDDACPICFQNFEAIFEGKTQEDTTFDNALLIASDPEELRGVTKLRGCGHVFCRKDLIEWIRGWHGTCPACRAQFANIRPPSDSEDGSSDGDYVPNDDEEDDDLDEDDGFVESDGWDTGGEDEDFGFDVEGDVAVGYLPGYPDIDLAADIDAFIAEHGDGRDSPRFERGPIADLAADFDAFIEAHQHGRNMRGREEGQGQVDGYRRVRPGDRGLGWGAEAIGYSEDGNRAGSEAEVSQDLNAGGDADMDEGMENWGLSHSDGDASESLSEGELFASIEDDPHMEDDAAVVAEPGSPSAEVPEAETK</sequence>
<feature type="region of interest" description="Disordered" evidence="5">
    <location>
        <begin position="219"/>
        <end position="238"/>
    </location>
</feature>
<evidence type="ECO:0000313" key="7">
    <source>
        <dbReference type="EMBL" id="KAH9844128.1"/>
    </source>
</evidence>
<evidence type="ECO:0000256" key="5">
    <source>
        <dbReference type="SAM" id="MobiDB-lite"/>
    </source>
</evidence>
<keyword evidence="2 4" id="KW-0863">Zinc-finger</keyword>
<dbReference type="InterPro" id="IPR027370">
    <property type="entry name" value="Znf-RING_euk"/>
</dbReference>
<comment type="caution">
    <text evidence="7">The sequence shown here is derived from an EMBL/GenBank/DDBJ whole genome shotgun (WGS) entry which is preliminary data.</text>
</comment>
<evidence type="ECO:0000256" key="3">
    <source>
        <dbReference type="ARBA" id="ARBA00022833"/>
    </source>
</evidence>
<feature type="region of interest" description="Disordered" evidence="5">
    <location>
        <begin position="253"/>
        <end position="336"/>
    </location>
</feature>
<dbReference type="Pfam" id="PF13445">
    <property type="entry name" value="zf-RING_UBOX"/>
    <property type="match status" value="1"/>
</dbReference>
<keyword evidence="8" id="KW-1185">Reference proteome</keyword>
<keyword evidence="3" id="KW-0862">Zinc</keyword>